<reference evidence="3 4" key="1">
    <citation type="submission" date="2020-04" db="EMBL/GenBank/DDBJ databases">
        <title>Description of novel Gluconacetobacter.</title>
        <authorList>
            <person name="Sombolestani A."/>
        </authorList>
    </citation>
    <scope>NUCLEOTIDE SEQUENCE [LARGE SCALE GENOMIC DNA]</scope>
    <source>
        <strain evidence="2 3">LMG 1728</strain>
        <strain evidence="1 4">LMG 1731</strain>
    </source>
</reference>
<proteinExistence type="predicted"/>
<accession>A0A7W4NTP4</accession>
<dbReference type="AlphaFoldDB" id="A0A7W4NTP4"/>
<evidence type="ECO:0000313" key="3">
    <source>
        <dbReference type="Proteomes" id="UP000540490"/>
    </source>
</evidence>
<dbReference type="Gene3D" id="3.40.50.150">
    <property type="entry name" value="Vaccinia Virus protein VP39"/>
    <property type="match status" value="1"/>
</dbReference>
<keyword evidence="1" id="KW-0808">Transferase</keyword>
<dbReference type="EMBL" id="JABEQN010000022">
    <property type="protein sequence ID" value="MBB2195087.1"/>
    <property type="molecule type" value="Genomic_DNA"/>
</dbReference>
<dbReference type="Proteomes" id="UP000540490">
    <property type="component" value="Unassembled WGS sequence"/>
</dbReference>
<evidence type="ECO:0000313" key="2">
    <source>
        <dbReference type="EMBL" id="MBB2195087.1"/>
    </source>
</evidence>
<gene>
    <name evidence="2" type="ORF">HLH25_15900</name>
    <name evidence="1" type="ORF">HLH26_15495</name>
</gene>
<keyword evidence="1" id="KW-0489">Methyltransferase</keyword>
<evidence type="ECO:0000313" key="4">
    <source>
        <dbReference type="Proteomes" id="UP000561077"/>
    </source>
</evidence>
<keyword evidence="3" id="KW-1185">Reference proteome</keyword>
<dbReference type="EMBL" id="JABEQO010000022">
    <property type="protein sequence ID" value="MBB2165911.1"/>
    <property type="molecule type" value="Genomic_DNA"/>
</dbReference>
<name>A0A7W4NTP4_9PROT</name>
<dbReference type="InterPro" id="IPR029063">
    <property type="entry name" value="SAM-dependent_MTases_sf"/>
</dbReference>
<protein>
    <submittedName>
        <fullName evidence="1">Class I SAM-dependent methyltransferase</fullName>
    </submittedName>
</protein>
<dbReference type="SUPFAM" id="SSF53335">
    <property type="entry name" value="S-adenosyl-L-methionine-dependent methyltransferases"/>
    <property type="match status" value="1"/>
</dbReference>
<evidence type="ECO:0000313" key="1">
    <source>
        <dbReference type="EMBL" id="MBB2165911.1"/>
    </source>
</evidence>
<sequence>MKTASFTEDWFSRSIPSWDIIFSSMKSPKFFLEIGSHEGRSACYMIAKAKNDIDITCIDIWEDYEVEQRFDNNIDFFISNSKNSININKIKSKSKEYLIKLLSEGHAGKFDFIYVDGSHTSQDVLYDAILALDLLKVGGFLVFDDYLWFDPKYCSNDFNDTPKPAIDAFTNIYRNRLQIIANMPLYQLYAIKIK</sequence>
<dbReference type="GO" id="GO:0032259">
    <property type="term" value="P:methylation"/>
    <property type="evidence" value="ECO:0007669"/>
    <property type="project" value="UniProtKB-KW"/>
</dbReference>
<comment type="caution">
    <text evidence="1">The sequence shown here is derived from an EMBL/GenBank/DDBJ whole genome shotgun (WGS) entry which is preliminary data.</text>
</comment>
<dbReference type="Pfam" id="PF13578">
    <property type="entry name" value="Methyltransf_24"/>
    <property type="match status" value="1"/>
</dbReference>
<dbReference type="CDD" id="cd02440">
    <property type="entry name" value="AdoMet_MTases"/>
    <property type="match status" value="1"/>
</dbReference>
<dbReference type="GO" id="GO:0008168">
    <property type="term" value="F:methyltransferase activity"/>
    <property type="evidence" value="ECO:0007669"/>
    <property type="project" value="UniProtKB-KW"/>
</dbReference>
<organism evidence="1 4">
    <name type="scientific">Gluconacetobacter dulcium</name>
    <dbReference type="NCBI Taxonomy" id="2729096"/>
    <lineage>
        <taxon>Bacteria</taxon>
        <taxon>Pseudomonadati</taxon>
        <taxon>Pseudomonadota</taxon>
        <taxon>Alphaproteobacteria</taxon>
        <taxon>Acetobacterales</taxon>
        <taxon>Acetobacteraceae</taxon>
        <taxon>Gluconacetobacter</taxon>
    </lineage>
</organism>
<dbReference type="RefSeq" id="WP_182974994.1">
    <property type="nucleotide sequence ID" value="NZ_JABEQN010000022.1"/>
</dbReference>
<dbReference type="Proteomes" id="UP000561077">
    <property type="component" value="Unassembled WGS sequence"/>
</dbReference>